<dbReference type="Gene3D" id="3.90.640.10">
    <property type="entry name" value="Actin, Chain A, domain 4"/>
    <property type="match status" value="1"/>
</dbReference>
<dbReference type="EMBL" id="VULT01000009">
    <property type="protein sequence ID" value="MSS17441.1"/>
    <property type="molecule type" value="Genomic_DNA"/>
</dbReference>
<dbReference type="PROSITE" id="PS00297">
    <property type="entry name" value="HSP70_1"/>
    <property type="match status" value="1"/>
</dbReference>
<dbReference type="SUPFAM" id="SSF53067">
    <property type="entry name" value="Actin-like ATPase domain"/>
    <property type="match status" value="2"/>
</dbReference>
<evidence type="ECO:0000313" key="4">
    <source>
        <dbReference type="EMBL" id="MSS17441.1"/>
    </source>
</evidence>
<comment type="similarity">
    <text evidence="1">Belongs to the heat shock protein 70 family.</text>
</comment>
<accession>A0A6L5XB33</accession>
<dbReference type="InterPro" id="IPR043129">
    <property type="entry name" value="ATPase_NBD"/>
</dbReference>
<dbReference type="GO" id="GO:0140662">
    <property type="term" value="F:ATP-dependent protein folding chaperone"/>
    <property type="evidence" value="ECO:0007669"/>
    <property type="project" value="InterPro"/>
</dbReference>
<dbReference type="PANTHER" id="PTHR19375">
    <property type="entry name" value="HEAT SHOCK PROTEIN 70KDA"/>
    <property type="match status" value="1"/>
</dbReference>
<evidence type="ECO:0000256" key="3">
    <source>
        <dbReference type="ARBA" id="ARBA00022840"/>
    </source>
</evidence>
<gene>
    <name evidence="4" type="ORF">FYJ29_06690</name>
</gene>
<dbReference type="InterPro" id="IPR018181">
    <property type="entry name" value="Heat_shock_70_CS"/>
</dbReference>
<protein>
    <submittedName>
        <fullName evidence="4">Hsp70 family protein</fullName>
    </submittedName>
</protein>
<keyword evidence="2" id="KW-0547">Nucleotide-binding</keyword>
<keyword evidence="5" id="KW-1185">Reference proteome</keyword>
<dbReference type="Pfam" id="PF00012">
    <property type="entry name" value="HSP70"/>
    <property type="match status" value="1"/>
</dbReference>
<evidence type="ECO:0000313" key="5">
    <source>
        <dbReference type="Proteomes" id="UP000483362"/>
    </source>
</evidence>
<organism evidence="4 5">
    <name type="scientific">Sodaliphilus pleomorphus</name>
    <dbReference type="NCBI Taxonomy" id="2606626"/>
    <lineage>
        <taxon>Bacteria</taxon>
        <taxon>Pseudomonadati</taxon>
        <taxon>Bacteroidota</taxon>
        <taxon>Bacteroidia</taxon>
        <taxon>Bacteroidales</taxon>
        <taxon>Muribaculaceae</taxon>
        <taxon>Sodaliphilus</taxon>
    </lineage>
</organism>
<dbReference type="Proteomes" id="UP000483362">
    <property type="component" value="Unassembled WGS sequence"/>
</dbReference>
<dbReference type="GO" id="GO:0005524">
    <property type="term" value="F:ATP binding"/>
    <property type="evidence" value="ECO:0007669"/>
    <property type="project" value="UniProtKB-KW"/>
</dbReference>
<dbReference type="RefSeq" id="WP_154328714.1">
    <property type="nucleotide sequence ID" value="NZ_CP045696.1"/>
</dbReference>
<dbReference type="CDD" id="cd24029">
    <property type="entry name" value="ASKHA_NBD_HSP70_DnaK_HscA_HscC"/>
    <property type="match status" value="1"/>
</dbReference>
<dbReference type="Gene3D" id="3.30.420.40">
    <property type="match status" value="2"/>
</dbReference>
<proteinExistence type="inferred from homology"/>
<name>A0A6L5XB33_9BACT</name>
<keyword evidence="3" id="KW-0067">ATP-binding</keyword>
<comment type="caution">
    <text evidence="4">The sequence shown here is derived from an EMBL/GenBank/DDBJ whole genome shotgun (WGS) entry which is preliminary data.</text>
</comment>
<reference evidence="4 5" key="1">
    <citation type="submission" date="2019-08" db="EMBL/GenBank/DDBJ databases">
        <title>In-depth cultivation of the pig gut microbiome towards novel bacterial diversity and tailored functional studies.</title>
        <authorList>
            <person name="Wylensek D."/>
            <person name="Hitch T.C.A."/>
            <person name="Clavel T."/>
        </authorList>
    </citation>
    <scope>NUCLEOTIDE SEQUENCE [LARGE SCALE GENOMIC DNA]</scope>
    <source>
        <strain evidence="4 5">Oil-RF-744-WCA-WT-10</strain>
    </source>
</reference>
<sequence>MARIKIDYGIDLGTTNSAIARMENGESVIKQTKNLMDTLPSCVYFSKNKKGDRSIRIGMKAKDSVYSDAITALSKGVPPKEYGYLEFKREMGSDKKYSNENMPKPDYSPEELSAEVLKELKSLINDETVNSIVITVPAMFTAIQKDATMKAAHMAGFKQCELLQEPIAACMAYGLSSEKKDGKWLVFDFGGGTFDAALVKVEDGILTVFDTEGDNYLGGKNLDEAVVTKILLPRLEEDYSLDSYKTTEWKKRALMDALKGPAEEMRIALSFADSTDYSTYDRNLNLGQDDNGEEIDLEITVTKAELIDAIGEQYQKAVDLCKTLLKRNGMTGDNLSSLILVGGPTYSPIIRDMLKKEVTPNVDTSINPMTAVARGAALYASTIDANFNEDDIKKEAKNDVVFLTVGFESTSVEESEWVSVSIDPKKTGQNCPAELSIELQRADGAWRSDRTTVDANGNVIEAFLLEGKPNTFKIKAYDQQGNAVETFPAEFTIIQGVKVGAAPLPYNIGIEIYSEQKKRGVFLPAKGLEKNKPLPAVGVVNGRKTTQALRPGVPADVLSIPVYQVSGLEAEGKTAALYTQISSVTVTGDDVEQLIPENSSAEITLKVDSSEMMTMEVYFPDADFTVKKELDLSKRESAEDAIAWVNKELAPAQRSINTLAESGIPVDELNKHLDDVRELASNGNDPMRTQSNLKELLRKIEELEDSTEWQRMEKTLREEFDRLESAQHDLGNEKTGQLVNQIRTQVDNVIRAQDTKLAHEVLEQITSLFVHLTMVYQCMGLINDCHRRFGSIRWKDSSRARQLINNGLEKINDQPSAETLLPIVRELINLMPNEEAQNAGGLLK</sequence>
<evidence type="ECO:0000256" key="1">
    <source>
        <dbReference type="ARBA" id="ARBA00007381"/>
    </source>
</evidence>
<dbReference type="AlphaFoldDB" id="A0A6L5XB33"/>
<evidence type="ECO:0000256" key="2">
    <source>
        <dbReference type="ARBA" id="ARBA00022741"/>
    </source>
</evidence>
<dbReference type="InterPro" id="IPR013126">
    <property type="entry name" value="Hsp_70_fam"/>
</dbReference>
<dbReference type="PRINTS" id="PR00301">
    <property type="entry name" value="HEATSHOCK70"/>
</dbReference>